<sequence>MLVTAELLLHYQRCHRRAFLDVWGDPSQVEPPSDFYLKLIQDRFAHQKNVLADLVYHQPEYPKGDWEAGTQATLALMQQGVDRIRKGVLIATLDGTMGGVGEWESGGNFPSNNIPESPLTLLSRPDLLIKQPGQSRFGDWHYVPLDIELGKRAKLDYQIIAAFHAQVLAQLQEAMPETAWLILRGKRPYSVQLDIRIPQMQLILADCIQQLLKESAPEIFISRQKCNICGWHSYCHGVAKSQQHLSLLPGVTPSRYEILKTLNLTTLECLADTSFSVLEPLFGSEVAEQLIRQAQSVLENRVIFKSDRLINLPTAPIELYFDIEAEPDLDIDYLLGVLVVDREAKTEKFYAFLAEQPEDEASVWQQFLDLAWTYPSAPIFHFCDYEMQAVRQLAGRYKTSNDLWQPLLDRFVDIHEEISTGVTLPLENYTLKSIARWLGFEWRDTKANGAQAIYWYDRWLKISDRASLDAIVRYNEDDCRATYHVKNCLANFVRDSLKVNAL</sequence>
<reference evidence="2" key="2">
    <citation type="submission" date="2020-08" db="EMBL/GenBank/DDBJ databases">
        <authorList>
            <person name="Chen M."/>
            <person name="Teng W."/>
            <person name="Zhao L."/>
            <person name="Hu C."/>
            <person name="Zhou Y."/>
            <person name="Han B."/>
            <person name="Song L."/>
            <person name="Shu W."/>
        </authorList>
    </citation>
    <scope>NUCLEOTIDE SEQUENCE</scope>
    <source>
        <strain evidence="2">FACHB-1375</strain>
    </source>
</reference>
<comment type="caution">
    <text evidence="2">The sequence shown here is derived from an EMBL/GenBank/DDBJ whole genome shotgun (WGS) entry which is preliminary data.</text>
</comment>
<organism evidence="2 3">
    <name type="scientific">Aerosakkonema funiforme FACHB-1375</name>
    <dbReference type="NCBI Taxonomy" id="2949571"/>
    <lineage>
        <taxon>Bacteria</taxon>
        <taxon>Bacillati</taxon>
        <taxon>Cyanobacteriota</taxon>
        <taxon>Cyanophyceae</taxon>
        <taxon>Oscillatoriophycideae</taxon>
        <taxon>Aerosakkonematales</taxon>
        <taxon>Aerosakkonemataceae</taxon>
        <taxon>Aerosakkonema</taxon>
    </lineage>
</organism>
<dbReference type="NCBIfam" id="TIGR03491">
    <property type="entry name" value="TM0106 family RecB-like putative nuclease"/>
    <property type="match status" value="1"/>
</dbReference>
<dbReference type="InterPro" id="IPR019993">
    <property type="entry name" value="RecB_nuclease_TM0106_put"/>
</dbReference>
<name>A0A926VJI3_9CYAN</name>
<gene>
    <name evidence="2" type="ORF">H6G03_25350</name>
</gene>
<dbReference type="EMBL" id="JACJPW010000080">
    <property type="protein sequence ID" value="MBD2184353.1"/>
    <property type="molecule type" value="Genomic_DNA"/>
</dbReference>
<dbReference type="Pfam" id="PF13482">
    <property type="entry name" value="RNase_H_2"/>
    <property type="match status" value="1"/>
</dbReference>
<dbReference type="AlphaFoldDB" id="A0A926VJI3"/>
<feature type="domain" description="YprB ribonuclease H-like" evidence="1">
    <location>
        <begin position="319"/>
        <end position="489"/>
    </location>
</feature>
<evidence type="ECO:0000259" key="1">
    <source>
        <dbReference type="Pfam" id="PF13482"/>
    </source>
</evidence>
<dbReference type="SUPFAM" id="SSF53098">
    <property type="entry name" value="Ribonuclease H-like"/>
    <property type="match status" value="1"/>
</dbReference>
<dbReference type="Proteomes" id="UP000641646">
    <property type="component" value="Unassembled WGS sequence"/>
</dbReference>
<evidence type="ECO:0000313" key="2">
    <source>
        <dbReference type="EMBL" id="MBD2184353.1"/>
    </source>
</evidence>
<reference evidence="2" key="1">
    <citation type="journal article" date="2015" name="ISME J.">
        <title>Draft Genome Sequence of Streptomyces incarnatus NRRL8089, which Produces the Nucleoside Antibiotic Sinefungin.</title>
        <authorList>
            <person name="Oshima K."/>
            <person name="Hattori M."/>
            <person name="Shimizu H."/>
            <person name="Fukuda K."/>
            <person name="Nemoto M."/>
            <person name="Inagaki K."/>
            <person name="Tamura T."/>
        </authorList>
    </citation>
    <scope>NUCLEOTIDE SEQUENCE</scope>
    <source>
        <strain evidence="2">FACHB-1375</strain>
    </source>
</reference>
<dbReference type="InterPro" id="IPR038720">
    <property type="entry name" value="YprB_RNase_H-like_dom"/>
</dbReference>
<keyword evidence="3" id="KW-1185">Reference proteome</keyword>
<proteinExistence type="predicted"/>
<accession>A0A926VJI3</accession>
<evidence type="ECO:0000313" key="3">
    <source>
        <dbReference type="Proteomes" id="UP000641646"/>
    </source>
</evidence>
<dbReference type="InterPro" id="IPR012337">
    <property type="entry name" value="RNaseH-like_sf"/>
</dbReference>
<protein>
    <submittedName>
        <fullName evidence="2">TM0106 family RecB-like putative nuclease</fullName>
    </submittedName>
</protein>
<dbReference type="RefSeq" id="WP_190470567.1">
    <property type="nucleotide sequence ID" value="NZ_JACJPW010000080.1"/>
</dbReference>